<sequence>MVSKEFFHLLPKNSESQSVTDRTLLLHLKVRFLRYWEARNVRRGGELMGVDMLRLDSQEDDPTIPVVKLFPSGEFPEAICGEQHLKRREIWSVWTKANIQLFHSQVRKYVRSIVKPGMLTTDVCETLEDTVRKLISENGLKAGITFPTGCSLNWVAAHWTPNSGDKTVLQYDDVMKVDFATHIDGMTANFSFVSPLYKSQIETNISWFFAGDIFLYVDKAHSWTCMDIYVFVTPYRVTWDWYFISREHTMEFNEWEGKVEYDYVKQKGVSIFLMEAGMVGTPSITLEKWVSGAYAGHTAVCLTDSDGKLWVGESGNENEKGEDVIAVLPWEEWWEFEQTKDDANPHIALLPLHPDYRARFNVT</sequence>
<dbReference type="Proteomes" id="UP001295469">
    <property type="component" value="Chromosome C01"/>
</dbReference>
<accession>A0A816RI09</accession>
<dbReference type="Gene3D" id="3.90.230.10">
    <property type="entry name" value="Creatinase/methionine aminopeptidase superfamily"/>
    <property type="match status" value="1"/>
</dbReference>
<dbReference type="InterPro" id="IPR036005">
    <property type="entry name" value="Creatinase/aminopeptidase-like"/>
</dbReference>
<dbReference type="Pfam" id="PF00557">
    <property type="entry name" value="Peptidase_M24"/>
    <property type="match status" value="1"/>
</dbReference>
<dbReference type="SUPFAM" id="SSF55920">
    <property type="entry name" value="Creatinase/aminopeptidase"/>
    <property type="match status" value="1"/>
</dbReference>
<dbReference type="AlphaFoldDB" id="A0A816RI09"/>
<reference evidence="2" key="1">
    <citation type="submission" date="2021-01" db="EMBL/GenBank/DDBJ databases">
        <authorList>
            <consortium name="Genoscope - CEA"/>
            <person name="William W."/>
        </authorList>
    </citation>
    <scope>NUCLEOTIDE SEQUENCE</scope>
</reference>
<dbReference type="EMBL" id="HG994365">
    <property type="protein sequence ID" value="CAF2072177.1"/>
    <property type="molecule type" value="Genomic_DNA"/>
</dbReference>
<organism evidence="2">
    <name type="scientific">Brassica napus</name>
    <name type="common">Rape</name>
    <dbReference type="NCBI Taxonomy" id="3708"/>
    <lineage>
        <taxon>Eukaryota</taxon>
        <taxon>Viridiplantae</taxon>
        <taxon>Streptophyta</taxon>
        <taxon>Embryophyta</taxon>
        <taxon>Tracheophyta</taxon>
        <taxon>Spermatophyta</taxon>
        <taxon>Magnoliopsida</taxon>
        <taxon>eudicotyledons</taxon>
        <taxon>Gunneridae</taxon>
        <taxon>Pentapetalae</taxon>
        <taxon>rosids</taxon>
        <taxon>malvids</taxon>
        <taxon>Brassicales</taxon>
        <taxon>Brassicaceae</taxon>
        <taxon>Brassiceae</taxon>
        <taxon>Brassica</taxon>
    </lineage>
</organism>
<dbReference type="PANTHER" id="PTHR31354">
    <property type="entry name" value="OS01G0793500 PROTEIN"/>
    <property type="match status" value="1"/>
</dbReference>
<proteinExistence type="predicted"/>
<dbReference type="InterPro" id="IPR000994">
    <property type="entry name" value="Pept_M24"/>
</dbReference>
<evidence type="ECO:0000259" key="1">
    <source>
        <dbReference type="Pfam" id="PF00557"/>
    </source>
</evidence>
<feature type="domain" description="Peptidase M24" evidence="1">
    <location>
        <begin position="103"/>
        <end position="192"/>
    </location>
</feature>
<evidence type="ECO:0000313" key="2">
    <source>
        <dbReference type="EMBL" id="CAF2072177.1"/>
    </source>
</evidence>
<gene>
    <name evidence="2" type="ORF">DARMORV10_C01P23170.1</name>
</gene>
<name>A0A816RI09_BRANA</name>
<dbReference type="PANTHER" id="PTHR31354:SF2">
    <property type="entry name" value="OS01G0793500 PROTEIN"/>
    <property type="match status" value="1"/>
</dbReference>
<protein>
    <submittedName>
        <fullName evidence="2">(rape) hypothetical protein</fullName>
    </submittedName>
</protein>